<dbReference type="Pfam" id="PF13564">
    <property type="entry name" value="DoxX_2"/>
    <property type="match status" value="1"/>
</dbReference>
<evidence type="ECO:0000256" key="4">
    <source>
        <dbReference type="ARBA" id="ARBA00023136"/>
    </source>
</evidence>
<feature type="transmembrane region" description="Helical" evidence="5">
    <location>
        <begin position="7"/>
        <end position="28"/>
    </location>
</feature>
<name>Q8NQX1_CORGL</name>
<proteinExistence type="predicted"/>
<dbReference type="AlphaFoldDB" id="Q8NQX1"/>
<keyword evidence="3 5" id="KW-1133">Transmembrane helix</keyword>
<keyword evidence="7" id="KW-1185">Reference proteome</keyword>
<evidence type="ECO:0000256" key="3">
    <source>
        <dbReference type="ARBA" id="ARBA00022989"/>
    </source>
</evidence>
<evidence type="ECO:0000313" key="7">
    <source>
        <dbReference type="Proteomes" id="UP000000582"/>
    </source>
</evidence>
<evidence type="ECO:0000313" key="6">
    <source>
        <dbReference type="EMBL" id="BAB98694.1"/>
    </source>
</evidence>
<dbReference type="GeneID" id="92792330"/>
<evidence type="ECO:0000256" key="1">
    <source>
        <dbReference type="ARBA" id="ARBA00004141"/>
    </source>
</evidence>
<evidence type="ECO:0000256" key="2">
    <source>
        <dbReference type="ARBA" id="ARBA00022692"/>
    </source>
</evidence>
<dbReference type="HOGENOM" id="CLU_2914677_0_0_11"/>
<evidence type="ECO:0000256" key="5">
    <source>
        <dbReference type="SAM" id="Phobius"/>
    </source>
</evidence>
<protein>
    <submittedName>
        <fullName evidence="6">Hypothetical membrane protein</fullName>
    </submittedName>
</protein>
<dbReference type="KEGG" id="cgl:Cgl1301"/>
<sequence length="61" mass="6693">MPAPPRDWWWTLIAIKLLPATGLIAGIWIPDIALAANIGVIAYFLIPAVAHIRARFLGQAF</sequence>
<dbReference type="InterPro" id="IPR032808">
    <property type="entry name" value="DoxX"/>
</dbReference>
<dbReference type="Proteomes" id="UP000000582">
    <property type="component" value="Chromosome"/>
</dbReference>
<feature type="transmembrane region" description="Helical" evidence="5">
    <location>
        <begin position="34"/>
        <end position="52"/>
    </location>
</feature>
<dbReference type="BioCyc" id="CORYNE:G18NG-10879-MONOMER"/>
<dbReference type="GO" id="GO:0016020">
    <property type="term" value="C:membrane"/>
    <property type="evidence" value="ECO:0007669"/>
    <property type="project" value="UniProtKB-SubCell"/>
</dbReference>
<dbReference type="RefSeq" id="WP_020948564.1">
    <property type="nucleotide sequence ID" value="NC_003450.3"/>
</dbReference>
<keyword evidence="2 5" id="KW-0812">Transmembrane</keyword>
<gene>
    <name evidence="6" type="ordered locus">Cgl1301</name>
</gene>
<organism evidence="6 7">
    <name type="scientific">Corynebacterium glutamicum (strain ATCC 13032 / DSM 20300 / JCM 1318 / BCRC 11384 / CCUG 27702 / LMG 3730 / NBRC 12168 / NCIMB 10025 / NRRL B-2784 / 534)</name>
    <dbReference type="NCBI Taxonomy" id="196627"/>
    <lineage>
        <taxon>Bacteria</taxon>
        <taxon>Bacillati</taxon>
        <taxon>Actinomycetota</taxon>
        <taxon>Actinomycetes</taxon>
        <taxon>Mycobacteriales</taxon>
        <taxon>Corynebacteriaceae</taxon>
        <taxon>Corynebacterium</taxon>
    </lineage>
</organism>
<keyword evidence="4 5" id="KW-0472">Membrane</keyword>
<comment type="subcellular location">
    <subcellularLocation>
        <location evidence="1">Membrane</location>
        <topology evidence="1">Multi-pass membrane protein</topology>
    </subcellularLocation>
</comment>
<reference evidence="7" key="1">
    <citation type="journal article" date="2003" name="Appl. Microbiol. Biotechnol.">
        <title>The Corynebacterium glutamicum genome: features and impacts on biotechnological processes.</title>
        <authorList>
            <person name="Ikeda M."/>
            <person name="Nakagawa S."/>
        </authorList>
    </citation>
    <scope>NUCLEOTIDE SEQUENCE [LARGE SCALE GENOMIC DNA]</scope>
    <source>
        <strain evidence="7">ATCC 13032 / DSM 20300 / BCRC 11384 / JCM 1318 / LMG 3730 / NCIMB 10025</strain>
    </source>
</reference>
<dbReference type="EMBL" id="BA000036">
    <property type="protein sequence ID" value="BAB98694.1"/>
    <property type="molecule type" value="Genomic_DNA"/>
</dbReference>
<accession>Q8NQX1</accession>